<keyword evidence="2" id="KW-1185">Reference proteome</keyword>
<dbReference type="EMBL" id="RBLJ01000001">
    <property type="protein sequence ID" value="RKS66590.1"/>
    <property type="molecule type" value="Genomic_DNA"/>
</dbReference>
<protein>
    <submittedName>
        <fullName evidence="1">Uncharacterized protein</fullName>
    </submittedName>
</protein>
<sequence length="57" mass="6378">MNVSRLGGKFYSVGGFVDISQSINKISFCFRKKTALEQLSHISFCADDEKDVKYLVG</sequence>
<evidence type="ECO:0000313" key="2">
    <source>
        <dbReference type="Proteomes" id="UP000280955"/>
    </source>
</evidence>
<organism evidence="1 2">
    <name type="scientific">Photorhabdus asymbiotica</name>
    <dbReference type="NCBI Taxonomy" id="291112"/>
    <lineage>
        <taxon>Bacteria</taxon>
        <taxon>Pseudomonadati</taxon>
        <taxon>Pseudomonadota</taxon>
        <taxon>Gammaproteobacteria</taxon>
        <taxon>Enterobacterales</taxon>
        <taxon>Morganellaceae</taxon>
        <taxon>Photorhabdus</taxon>
    </lineage>
</organism>
<accession>A0ABX9SSY4</accession>
<comment type="caution">
    <text evidence="1">The sequence shown here is derived from an EMBL/GenBank/DDBJ whole genome shotgun (WGS) entry which is preliminary data.</text>
</comment>
<gene>
    <name evidence="1" type="ORF">BDD30_0916</name>
</gene>
<dbReference type="Proteomes" id="UP000280955">
    <property type="component" value="Unassembled WGS sequence"/>
</dbReference>
<dbReference type="RefSeq" id="WP_015833519.1">
    <property type="nucleotide sequence ID" value="NC_012962.1"/>
</dbReference>
<proteinExistence type="predicted"/>
<evidence type="ECO:0000313" key="1">
    <source>
        <dbReference type="EMBL" id="RKS66590.1"/>
    </source>
</evidence>
<name>A0ABX9SSY4_9GAMM</name>
<reference evidence="1 2" key="1">
    <citation type="submission" date="2018-10" db="EMBL/GenBank/DDBJ databases">
        <title>Genomic Encyclopedia of Archaeal and Bacterial Type Strains, Phase II (KMG-II): from individual species to whole genera.</title>
        <authorList>
            <person name="Goeker M."/>
        </authorList>
    </citation>
    <scope>NUCLEOTIDE SEQUENCE [LARGE SCALE GENOMIC DNA]</scope>
    <source>
        <strain evidence="1 2">DSM 15149</strain>
    </source>
</reference>